<dbReference type="GO" id="GO:0003700">
    <property type="term" value="F:DNA-binding transcription factor activity"/>
    <property type="evidence" value="ECO:0007669"/>
    <property type="project" value="InterPro"/>
</dbReference>
<accession>A0A412Z9U1</accession>
<dbReference type="PANTHER" id="PTHR30346:SF0">
    <property type="entry name" value="HCA OPERON TRANSCRIPTIONAL ACTIVATOR HCAR"/>
    <property type="match status" value="1"/>
</dbReference>
<dbReference type="SUPFAM" id="SSF46785">
    <property type="entry name" value="Winged helix' DNA-binding domain"/>
    <property type="match status" value="1"/>
</dbReference>
<evidence type="ECO:0000256" key="4">
    <source>
        <dbReference type="ARBA" id="ARBA00023163"/>
    </source>
</evidence>
<dbReference type="InterPro" id="IPR000847">
    <property type="entry name" value="LysR_HTH_N"/>
</dbReference>
<evidence type="ECO:0000313" key="7">
    <source>
        <dbReference type="Proteomes" id="UP000284543"/>
    </source>
</evidence>
<organism evidence="6 7">
    <name type="scientific">Enterocloster bolteae</name>
    <dbReference type="NCBI Taxonomy" id="208479"/>
    <lineage>
        <taxon>Bacteria</taxon>
        <taxon>Bacillati</taxon>
        <taxon>Bacillota</taxon>
        <taxon>Clostridia</taxon>
        <taxon>Lachnospirales</taxon>
        <taxon>Lachnospiraceae</taxon>
        <taxon>Enterocloster</taxon>
    </lineage>
</organism>
<evidence type="ECO:0000313" key="6">
    <source>
        <dbReference type="EMBL" id="RGV76846.1"/>
    </source>
</evidence>
<evidence type="ECO:0000256" key="1">
    <source>
        <dbReference type="ARBA" id="ARBA00009437"/>
    </source>
</evidence>
<dbReference type="GO" id="GO:0032993">
    <property type="term" value="C:protein-DNA complex"/>
    <property type="evidence" value="ECO:0007669"/>
    <property type="project" value="TreeGrafter"/>
</dbReference>
<dbReference type="SUPFAM" id="SSF53850">
    <property type="entry name" value="Periplasmic binding protein-like II"/>
    <property type="match status" value="1"/>
</dbReference>
<protein>
    <submittedName>
        <fullName evidence="6">LysR family transcriptional regulator</fullName>
    </submittedName>
</protein>
<keyword evidence="4" id="KW-0804">Transcription</keyword>
<sequence>MNLTDLEFVIAVERHGSISKAAKELFVAQPNLSKVIRTLEKEFGIVIFERTSKGVVTTSEGQAFIQKAKNIMKDVASLKGEFEDTAVKQEKLRISVPRASYITYAFTKYVNSIPHESQLSISFVECNSTTAINNILSSKYGLGIIRYEMTYEDYFLMFLQLKGLQHETVMEFDYQILLSADSPLALYPVIAEKDLDGYIEIVHGDTQLPSGEYLELPPDGGRGSQADRIYVCERGSQFDLLAMVPHTYMWVSPMPKQTLERYGLVQRSSAGRPRKMKDLLVYQMEHRKNRSEKAFIEMLKGTRDEIMTPAKL</sequence>
<gene>
    <name evidence="6" type="ORF">DWW02_09870</name>
</gene>
<dbReference type="Pfam" id="PF00126">
    <property type="entry name" value="HTH_1"/>
    <property type="match status" value="1"/>
</dbReference>
<comment type="caution">
    <text evidence="6">The sequence shown here is derived from an EMBL/GenBank/DDBJ whole genome shotgun (WGS) entry which is preliminary data.</text>
</comment>
<keyword evidence="3" id="KW-0238">DNA-binding</keyword>
<dbReference type="PROSITE" id="PS50931">
    <property type="entry name" value="HTH_LYSR"/>
    <property type="match status" value="1"/>
</dbReference>
<name>A0A412Z9U1_9FIRM</name>
<dbReference type="PANTHER" id="PTHR30346">
    <property type="entry name" value="TRANSCRIPTIONAL DUAL REGULATOR HCAR-RELATED"/>
    <property type="match status" value="1"/>
</dbReference>
<dbReference type="Gene3D" id="1.10.10.10">
    <property type="entry name" value="Winged helix-like DNA-binding domain superfamily/Winged helix DNA-binding domain"/>
    <property type="match status" value="1"/>
</dbReference>
<dbReference type="Proteomes" id="UP000284543">
    <property type="component" value="Unassembled WGS sequence"/>
</dbReference>
<dbReference type="PRINTS" id="PR00039">
    <property type="entry name" value="HTHLYSR"/>
</dbReference>
<dbReference type="InterPro" id="IPR036390">
    <property type="entry name" value="WH_DNA-bd_sf"/>
</dbReference>
<dbReference type="RefSeq" id="WP_118018464.1">
    <property type="nucleotide sequence ID" value="NZ_CAUHGS010000005.1"/>
</dbReference>
<keyword evidence="2" id="KW-0805">Transcription regulation</keyword>
<evidence type="ECO:0000256" key="3">
    <source>
        <dbReference type="ARBA" id="ARBA00023125"/>
    </source>
</evidence>
<dbReference type="AlphaFoldDB" id="A0A412Z9U1"/>
<comment type="similarity">
    <text evidence="1">Belongs to the LysR transcriptional regulatory family.</text>
</comment>
<dbReference type="FunFam" id="1.10.10.10:FF:000001">
    <property type="entry name" value="LysR family transcriptional regulator"/>
    <property type="match status" value="1"/>
</dbReference>
<feature type="domain" description="HTH lysR-type" evidence="5">
    <location>
        <begin position="1"/>
        <end position="58"/>
    </location>
</feature>
<dbReference type="EMBL" id="QRZM01000003">
    <property type="protein sequence ID" value="RGV76846.1"/>
    <property type="molecule type" value="Genomic_DNA"/>
</dbReference>
<dbReference type="InterPro" id="IPR036388">
    <property type="entry name" value="WH-like_DNA-bd_sf"/>
</dbReference>
<reference evidence="6 7" key="1">
    <citation type="submission" date="2018-08" db="EMBL/GenBank/DDBJ databases">
        <title>A genome reference for cultivated species of the human gut microbiota.</title>
        <authorList>
            <person name="Zou Y."/>
            <person name="Xue W."/>
            <person name="Luo G."/>
        </authorList>
    </citation>
    <scope>NUCLEOTIDE SEQUENCE [LARGE SCALE GENOMIC DNA]</scope>
    <source>
        <strain evidence="6 7">AF14-18</strain>
    </source>
</reference>
<evidence type="ECO:0000259" key="5">
    <source>
        <dbReference type="PROSITE" id="PS50931"/>
    </source>
</evidence>
<evidence type="ECO:0000256" key="2">
    <source>
        <dbReference type="ARBA" id="ARBA00023015"/>
    </source>
</evidence>
<dbReference type="GO" id="GO:0003677">
    <property type="term" value="F:DNA binding"/>
    <property type="evidence" value="ECO:0007669"/>
    <property type="project" value="UniProtKB-KW"/>
</dbReference>
<proteinExistence type="inferred from homology"/>